<evidence type="ECO:0000256" key="2">
    <source>
        <dbReference type="ARBA" id="ARBA00022475"/>
    </source>
</evidence>
<reference evidence="12 13" key="1">
    <citation type="submission" date="2018-10" db="EMBL/GenBank/DDBJ databases">
        <title>Comparative functional genomics of the obligate endosymbiont Buchnera aphidicola.</title>
        <authorList>
            <person name="Chong R.A."/>
        </authorList>
    </citation>
    <scope>NUCLEOTIDE SEQUENCE [LARGE SCALE GENOMIC DNA]</scope>
    <source>
        <strain evidence="12 13">Aoe</strain>
    </source>
</reference>
<keyword evidence="4 9" id="KW-0812">Transmembrane</keyword>
<proteinExistence type="inferred from homology"/>
<comment type="function">
    <text evidence="9 10">This protein specifically catalyzes the removal of signal peptides from prolipoproteins.</text>
</comment>
<comment type="catalytic activity">
    <reaction evidence="9 10">
        <text>Release of signal peptides from bacterial membrane prolipoproteins. Hydrolyzes -Xaa-Yaa-Zaa-|-(S,diacylglyceryl)Cys-, in which Xaa is hydrophobic (preferably Leu), and Yaa (Ala or Ser) and Zaa (Gly or Ala) have small, neutral side chains.</text>
        <dbReference type="EC" id="3.4.23.36"/>
    </reaction>
</comment>
<organism evidence="12 13">
    <name type="scientific">Buchnera aphidicola</name>
    <name type="common">Anoecia oenotherae</name>
    <dbReference type="NCBI Taxonomy" id="1241833"/>
    <lineage>
        <taxon>Bacteria</taxon>
        <taxon>Pseudomonadati</taxon>
        <taxon>Pseudomonadota</taxon>
        <taxon>Gammaproteobacteria</taxon>
        <taxon>Enterobacterales</taxon>
        <taxon>Erwiniaceae</taxon>
        <taxon>Buchnera</taxon>
    </lineage>
</organism>
<dbReference type="InterPro" id="IPR001872">
    <property type="entry name" value="Peptidase_A8"/>
</dbReference>
<dbReference type="OrthoDB" id="9810259at2"/>
<comment type="pathway">
    <text evidence="9">Protein modification; lipoprotein biosynthesis (signal peptide cleavage).</text>
</comment>
<dbReference type="PANTHER" id="PTHR33695">
    <property type="entry name" value="LIPOPROTEIN SIGNAL PEPTIDASE"/>
    <property type="match status" value="1"/>
</dbReference>
<evidence type="ECO:0000256" key="3">
    <source>
        <dbReference type="ARBA" id="ARBA00022670"/>
    </source>
</evidence>
<dbReference type="GO" id="GO:0006508">
    <property type="term" value="P:proteolysis"/>
    <property type="evidence" value="ECO:0007669"/>
    <property type="project" value="UniProtKB-KW"/>
</dbReference>
<dbReference type="PROSITE" id="PS00855">
    <property type="entry name" value="SPASE_II"/>
    <property type="match status" value="1"/>
</dbReference>
<evidence type="ECO:0000256" key="11">
    <source>
        <dbReference type="RuleBase" id="RU004181"/>
    </source>
</evidence>
<comment type="caution">
    <text evidence="9">Lacks conserved residue(s) required for the propagation of feature annotation.</text>
</comment>
<keyword evidence="6 9" id="KW-0378">Hydrolase</keyword>
<evidence type="ECO:0000256" key="9">
    <source>
        <dbReference type="HAMAP-Rule" id="MF_00161"/>
    </source>
</evidence>
<feature type="transmembrane region" description="Helical" evidence="9">
    <location>
        <begin position="7"/>
        <end position="25"/>
    </location>
</feature>
<evidence type="ECO:0000256" key="1">
    <source>
        <dbReference type="ARBA" id="ARBA00006139"/>
    </source>
</evidence>
<sequence>MKKTFSFISVKNFLLLSLIIALDFYSKKWIIHNYCLLETTYITYCFNILRTHNYGSAFGFLSEYHFSQNWFIFFTIFIVLLLSIQFFYFLKRKEEFYYTLYLFIVAGSIGNLLDRINYGYVIDFVDLHLFDWHTCTFNVADVSIFIGSTFLFM</sequence>
<dbReference type="GO" id="GO:0005886">
    <property type="term" value="C:plasma membrane"/>
    <property type="evidence" value="ECO:0007669"/>
    <property type="project" value="UniProtKB-SubCell"/>
</dbReference>
<evidence type="ECO:0000313" key="12">
    <source>
        <dbReference type="EMBL" id="QCI19251.1"/>
    </source>
</evidence>
<evidence type="ECO:0000256" key="10">
    <source>
        <dbReference type="RuleBase" id="RU000594"/>
    </source>
</evidence>
<dbReference type="PRINTS" id="PR00781">
    <property type="entry name" value="LIPOSIGPTASE"/>
</dbReference>
<keyword evidence="8 9" id="KW-0472">Membrane</keyword>
<evidence type="ECO:0000256" key="6">
    <source>
        <dbReference type="ARBA" id="ARBA00022801"/>
    </source>
</evidence>
<dbReference type="PANTHER" id="PTHR33695:SF1">
    <property type="entry name" value="LIPOPROTEIN SIGNAL PEPTIDASE"/>
    <property type="match status" value="1"/>
</dbReference>
<dbReference type="GO" id="GO:0004190">
    <property type="term" value="F:aspartic-type endopeptidase activity"/>
    <property type="evidence" value="ECO:0007669"/>
    <property type="project" value="UniProtKB-UniRule"/>
</dbReference>
<evidence type="ECO:0000313" key="13">
    <source>
        <dbReference type="Proteomes" id="UP000298677"/>
    </source>
</evidence>
<dbReference type="UniPathway" id="UPA00665"/>
<dbReference type="RefSeq" id="WP_158341658.1">
    <property type="nucleotide sequence ID" value="NZ_CP033012.1"/>
</dbReference>
<dbReference type="EC" id="3.4.23.36" evidence="9"/>
<keyword evidence="2 9" id="KW-1003">Cell membrane</keyword>
<keyword evidence="7 9" id="KW-1133">Transmembrane helix</keyword>
<evidence type="ECO:0000256" key="7">
    <source>
        <dbReference type="ARBA" id="ARBA00022989"/>
    </source>
</evidence>
<accession>A0A4D6Y069</accession>
<feature type="active site" evidence="9">
    <location>
        <position position="123"/>
    </location>
</feature>
<evidence type="ECO:0000256" key="8">
    <source>
        <dbReference type="ARBA" id="ARBA00023136"/>
    </source>
</evidence>
<keyword evidence="5 9" id="KW-0064">Aspartyl protease</keyword>
<gene>
    <name evidence="9 12" type="primary">lspA</name>
    <name evidence="12" type="ORF">D9V65_00605</name>
</gene>
<dbReference type="Proteomes" id="UP000298677">
    <property type="component" value="Chromosome"/>
</dbReference>
<dbReference type="Pfam" id="PF01252">
    <property type="entry name" value="Peptidase_A8"/>
    <property type="match status" value="1"/>
</dbReference>
<name>A0A4D6Y069_9GAMM</name>
<comment type="similarity">
    <text evidence="1 9 11">Belongs to the peptidase A8 family.</text>
</comment>
<feature type="active site" evidence="9">
    <location>
        <position position="141"/>
    </location>
</feature>
<keyword evidence="13" id="KW-1185">Reference proteome</keyword>
<protein>
    <recommendedName>
        <fullName evidence="9">Lipoprotein signal peptidase</fullName>
        <ecNumber evidence="9">3.4.23.36</ecNumber>
    </recommendedName>
    <alternativeName>
        <fullName evidence="9">Prolipoprotein signal peptidase</fullName>
    </alternativeName>
    <alternativeName>
        <fullName evidence="9">Signal peptidase II</fullName>
        <shortName evidence="9">SPase II</shortName>
    </alternativeName>
</protein>
<dbReference type="EMBL" id="CP033012">
    <property type="protein sequence ID" value="QCI19251.1"/>
    <property type="molecule type" value="Genomic_DNA"/>
</dbReference>
<comment type="subcellular location">
    <subcellularLocation>
        <location evidence="9">Cell membrane</location>
        <topology evidence="9">Multi-pass membrane protein</topology>
    </subcellularLocation>
</comment>
<keyword evidence="3 9" id="KW-0645">Protease</keyword>
<evidence type="ECO:0000256" key="4">
    <source>
        <dbReference type="ARBA" id="ARBA00022692"/>
    </source>
</evidence>
<dbReference type="NCBIfam" id="TIGR00077">
    <property type="entry name" value="lspA"/>
    <property type="match status" value="1"/>
</dbReference>
<evidence type="ECO:0000256" key="5">
    <source>
        <dbReference type="ARBA" id="ARBA00022750"/>
    </source>
</evidence>
<dbReference type="AlphaFoldDB" id="A0A4D6Y069"/>
<feature type="transmembrane region" description="Helical" evidence="9">
    <location>
        <begin position="96"/>
        <end position="113"/>
    </location>
</feature>
<feature type="transmembrane region" description="Helical" evidence="9">
    <location>
        <begin position="70"/>
        <end position="90"/>
    </location>
</feature>
<dbReference type="HAMAP" id="MF_00161">
    <property type="entry name" value="LspA"/>
    <property type="match status" value="1"/>
</dbReference>